<dbReference type="EMBL" id="AOIL01000001">
    <property type="protein sequence ID" value="ELY96869.1"/>
    <property type="molecule type" value="Genomic_DNA"/>
</dbReference>
<dbReference type="Gene3D" id="3.10.129.10">
    <property type="entry name" value="Hotdog Thioesterase"/>
    <property type="match status" value="1"/>
</dbReference>
<dbReference type="OrthoDB" id="42004at2157"/>
<dbReference type="AlphaFoldDB" id="M0AEA5"/>
<name>M0AEA5_9EURY</name>
<gene>
    <name evidence="1" type="ORF">C484_00505</name>
</gene>
<keyword evidence="2" id="KW-1185">Reference proteome</keyword>
<evidence type="ECO:0000313" key="2">
    <source>
        <dbReference type="Proteomes" id="UP000011648"/>
    </source>
</evidence>
<dbReference type="PATRIC" id="fig|1230458.4.peg.98"/>
<proteinExistence type="predicted"/>
<dbReference type="Proteomes" id="UP000011648">
    <property type="component" value="Unassembled WGS sequence"/>
</dbReference>
<reference evidence="1 2" key="1">
    <citation type="journal article" date="2014" name="PLoS Genet.">
        <title>Phylogenetically driven sequencing of extremely halophilic archaea reveals strategies for static and dynamic osmo-response.</title>
        <authorList>
            <person name="Becker E.A."/>
            <person name="Seitzer P.M."/>
            <person name="Tritt A."/>
            <person name="Larsen D."/>
            <person name="Krusor M."/>
            <person name="Yao A.I."/>
            <person name="Wu D."/>
            <person name="Madern D."/>
            <person name="Eisen J.A."/>
            <person name="Darling A.E."/>
            <person name="Facciotti M.T."/>
        </authorList>
    </citation>
    <scope>NUCLEOTIDE SEQUENCE [LARGE SCALE GENOMIC DNA]</scope>
    <source>
        <strain evidence="1 2">DSM 12281</strain>
    </source>
</reference>
<dbReference type="InterPro" id="IPR029069">
    <property type="entry name" value="HotDog_dom_sf"/>
</dbReference>
<comment type="caution">
    <text evidence="1">The sequence shown here is derived from an EMBL/GenBank/DDBJ whole genome shotgun (WGS) entry which is preliminary data.</text>
</comment>
<evidence type="ECO:0000313" key="1">
    <source>
        <dbReference type="EMBL" id="ELY96869.1"/>
    </source>
</evidence>
<dbReference type="Pfam" id="PF13279">
    <property type="entry name" value="4HBT_2"/>
    <property type="match status" value="1"/>
</dbReference>
<dbReference type="CDD" id="cd00586">
    <property type="entry name" value="4HBT"/>
    <property type="match status" value="1"/>
</dbReference>
<dbReference type="RefSeq" id="WP_006824018.1">
    <property type="nucleotide sequence ID" value="NZ_AOIL01000001.1"/>
</dbReference>
<organism evidence="1 2">
    <name type="scientific">Natrialba taiwanensis DSM 12281</name>
    <dbReference type="NCBI Taxonomy" id="1230458"/>
    <lineage>
        <taxon>Archaea</taxon>
        <taxon>Methanobacteriati</taxon>
        <taxon>Methanobacteriota</taxon>
        <taxon>Stenosarchaea group</taxon>
        <taxon>Halobacteria</taxon>
        <taxon>Halobacteriales</taxon>
        <taxon>Natrialbaceae</taxon>
        <taxon>Natrialba</taxon>
    </lineage>
</organism>
<dbReference type="STRING" id="1230458.C484_00505"/>
<dbReference type="SUPFAM" id="SSF54637">
    <property type="entry name" value="Thioesterase/thiol ester dehydrase-isomerase"/>
    <property type="match status" value="1"/>
</dbReference>
<protein>
    <submittedName>
        <fullName evidence="1">Thioesterase superfamily protein</fullName>
    </submittedName>
</protein>
<accession>M0AEA5</accession>
<sequence>MSFTRTWTVRFSDTDPFGIAHYPRLIEAIHETSELFLESIGWPLWDLIDVHEIGIPLVSMNFDFTGQVSGGDEVDIRLQTTVGDSSLRFHYRAVHDGTIVFEGTEHRVCVPVNGASSISVPDEFRRALESAAR</sequence>